<evidence type="ECO:0000313" key="11">
    <source>
        <dbReference type="Proteomes" id="UP000000311"/>
    </source>
</evidence>
<dbReference type="STRING" id="104421.E2ABD5"/>
<keyword evidence="11" id="KW-1185">Reference proteome</keyword>
<dbReference type="Pfam" id="PF00001">
    <property type="entry name" value="7tm_1"/>
    <property type="match status" value="1"/>
</dbReference>
<comment type="subcellular location">
    <subcellularLocation>
        <location evidence="1">Cell membrane</location>
        <topology evidence="1">Multi-pass membrane protein</topology>
    </subcellularLocation>
</comment>
<evidence type="ECO:0000259" key="9">
    <source>
        <dbReference type="PROSITE" id="PS50262"/>
    </source>
</evidence>
<feature type="domain" description="G-protein coupled receptors family 1 profile" evidence="9">
    <location>
        <begin position="72"/>
        <end position="206"/>
    </location>
</feature>
<accession>E2ABD5</accession>
<dbReference type="GO" id="GO:0004930">
    <property type="term" value="F:G protein-coupled receptor activity"/>
    <property type="evidence" value="ECO:0007669"/>
    <property type="project" value="InterPro"/>
</dbReference>
<dbReference type="EMBL" id="GL438237">
    <property type="protein sequence ID" value="EFN69256.1"/>
    <property type="molecule type" value="Genomic_DNA"/>
</dbReference>
<dbReference type="GO" id="GO:0032870">
    <property type="term" value="P:cellular response to hormone stimulus"/>
    <property type="evidence" value="ECO:0007669"/>
    <property type="project" value="TreeGrafter"/>
</dbReference>
<dbReference type="PANTHER" id="PTHR24241">
    <property type="entry name" value="NEUROPEPTIDE RECEPTOR-RELATED G-PROTEIN COUPLED RECEPTOR"/>
    <property type="match status" value="1"/>
</dbReference>
<feature type="transmembrane region" description="Helical" evidence="8">
    <location>
        <begin position="189"/>
        <end position="212"/>
    </location>
</feature>
<dbReference type="OrthoDB" id="6022667at2759"/>
<evidence type="ECO:0000256" key="8">
    <source>
        <dbReference type="SAM" id="Phobius"/>
    </source>
</evidence>
<comment type="similarity">
    <text evidence="2">Belongs to the G-protein coupled receptor 1 family.</text>
</comment>
<feature type="transmembrane region" description="Helical" evidence="8">
    <location>
        <begin position="86"/>
        <end position="112"/>
    </location>
</feature>
<dbReference type="GO" id="GO:0042277">
    <property type="term" value="F:peptide binding"/>
    <property type="evidence" value="ECO:0007669"/>
    <property type="project" value="TreeGrafter"/>
</dbReference>
<evidence type="ECO:0000256" key="3">
    <source>
        <dbReference type="ARBA" id="ARBA00022475"/>
    </source>
</evidence>
<dbReference type="AlphaFoldDB" id="E2ABD5"/>
<dbReference type="PRINTS" id="PR00237">
    <property type="entry name" value="GPCRRHODOPSN"/>
</dbReference>
<dbReference type="InParanoid" id="E2ABD5"/>
<keyword evidence="6 8" id="KW-0472">Membrane</keyword>
<evidence type="ECO:0000313" key="10">
    <source>
        <dbReference type="EMBL" id="EFN69256.1"/>
    </source>
</evidence>
<dbReference type="Proteomes" id="UP000000311">
    <property type="component" value="Unassembled WGS sequence"/>
</dbReference>
<dbReference type="OMA" id="YTIASIM"/>
<proteinExistence type="inferred from homology"/>
<evidence type="ECO:0000256" key="7">
    <source>
        <dbReference type="ARBA" id="ARBA00023170"/>
    </source>
</evidence>
<evidence type="ECO:0000256" key="1">
    <source>
        <dbReference type="ARBA" id="ARBA00004651"/>
    </source>
</evidence>
<evidence type="ECO:0000256" key="5">
    <source>
        <dbReference type="ARBA" id="ARBA00022989"/>
    </source>
</evidence>
<dbReference type="SUPFAM" id="SSF81321">
    <property type="entry name" value="Family A G protein-coupled receptor-like"/>
    <property type="match status" value="1"/>
</dbReference>
<name>E2ABD5_CAMFO</name>
<dbReference type="GO" id="GO:0005886">
    <property type="term" value="C:plasma membrane"/>
    <property type="evidence" value="ECO:0007669"/>
    <property type="project" value="UniProtKB-SubCell"/>
</dbReference>
<dbReference type="InterPro" id="IPR017452">
    <property type="entry name" value="GPCR_Rhodpsn_7TM"/>
</dbReference>
<keyword evidence="4 8" id="KW-0812">Transmembrane</keyword>
<dbReference type="PROSITE" id="PS50262">
    <property type="entry name" value="G_PROTEIN_RECEP_F1_2"/>
    <property type="match status" value="1"/>
</dbReference>
<dbReference type="InterPro" id="IPR000276">
    <property type="entry name" value="GPCR_Rhodpsn"/>
</dbReference>
<keyword evidence="3" id="KW-1003">Cell membrane</keyword>
<feature type="transmembrane region" description="Helical" evidence="8">
    <location>
        <begin position="150"/>
        <end position="177"/>
    </location>
</feature>
<keyword evidence="5 8" id="KW-1133">Transmembrane helix</keyword>
<reference evidence="10 11" key="1">
    <citation type="journal article" date="2010" name="Science">
        <title>Genomic comparison of the ants Camponotus floridanus and Harpegnathos saltator.</title>
        <authorList>
            <person name="Bonasio R."/>
            <person name="Zhang G."/>
            <person name="Ye C."/>
            <person name="Mutti N.S."/>
            <person name="Fang X."/>
            <person name="Qin N."/>
            <person name="Donahue G."/>
            <person name="Yang P."/>
            <person name="Li Q."/>
            <person name="Li C."/>
            <person name="Zhang P."/>
            <person name="Huang Z."/>
            <person name="Berger S.L."/>
            <person name="Reinberg D."/>
            <person name="Wang J."/>
            <person name="Liebig J."/>
        </authorList>
    </citation>
    <scope>NUCLEOTIDE SEQUENCE [LARGE SCALE GENOMIC DNA]</scope>
    <source>
        <strain evidence="11">C129</strain>
    </source>
</reference>
<evidence type="ECO:0000256" key="4">
    <source>
        <dbReference type="ARBA" id="ARBA00022692"/>
    </source>
</evidence>
<evidence type="ECO:0000256" key="6">
    <source>
        <dbReference type="ARBA" id="ARBA00023136"/>
    </source>
</evidence>
<protein>
    <submittedName>
        <fullName evidence="10">Gonadotropin-releasing hormone II receptor</fullName>
    </submittedName>
</protein>
<sequence length="223" mass="25613">MKLSTIINNSSDNSSSVNVIGLSTIFPNPCDNLTDFISNNGLVGQSAEYLSFENVAIFHVAQGPFIEEFPQCVTHGFYTEPWQEQLYASFSLFFMFLLPLVILITTYVSTVITISRSQKMFKAEPTTGTYIRNSDLNRRRLMHRAKTKSLRISVVIVAAFLIWWTPYYTMMIIFLFLDPDEHLSEELQSGIFFFGMSNSLVNPLIYGAFHLWPQKQRQGSYQR</sequence>
<gene>
    <name evidence="10" type="ORF">EAG_13933</name>
</gene>
<organism evidence="11">
    <name type="scientific">Camponotus floridanus</name>
    <name type="common">Florida carpenter ant</name>
    <dbReference type="NCBI Taxonomy" id="104421"/>
    <lineage>
        <taxon>Eukaryota</taxon>
        <taxon>Metazoa</taxon>
        <taxon>Ecdysozoa</taxon>
        <taxon>Arthropoda</taxon>
        <taxon>Hexapoda</taxon>
        <taxon>Insecta</taxon>
        <taxon>Pterygota</taxon>
        <taxon>Neoptera</taxon>
        <taxon>Endopterygota</taxon>
        <taxon>Hymenoptera</taxon>
        <taxon>Apocrita</taxon>
        <taxon>Aculeata</taxon>
        <taxon>Formicoidea</taxon>
        <taxon>Formicidae</taxon>
        <taxon>Formicinae</taxon>
        <taxon>Camponotus</taxon>
    </lineage>
</organism>
<evidence type="ECO:0000256" key="2">
    <source>
        <dbReference type="ARBA" id="ARBA00010663"/>
    </source>
</evidence>
<keyword evidence="7 10" id="KW-0675">Receptor</keyword>
<dbReference type="Gene3D" id="1.20.1070.10">
    <property type="entry name" value="Rhodopsin 7-helix transmembrane proteins"/>
    <property type="match status" value="1"/>
</dbReference>
<dbReference type="PANTHER" id="PTHR24241:SF59">
    <property type="entry name" value="ADIPOKINETIC HORMONE RECEPTOR, ISOFORM C"/>
    <property type="match status" value="1"/>
</dbReference>